<dbReference type="InterPro" id="IPR025398">
    <property type="entry name" value="DUF4371"/>
</dbReference>
<reference evidence="2 3" key="1">
    <citation type="submission" date="2019-08" db="EMBL/GenBank/DDBJ databases">
        <title>Whole genome of Aphis craccivora.</title>
        <authorList>
            <person name="Voronova N.V."/>
            <person name="Shulinski R.S."/>
            <person name="Bandarenka Y.V."/>
            <person name="Zhorov D.G."/>
            <person name="Warner D."/>
        </authorList>
    </citation>
    <scope>NUCLEOTIDE SEQUENCE [LARGE SCALE GENOMIC DNA]</scope>
    <source>
        <strain evidence="2">180601</strain>
        <tissue evidence="2">Whole Body</tissue>
    </source>
</reference>
<dbReference type="AlphaFoldDB" id="A0A6G0VNM3"/>
<keyword evidence="3" id="KW-1185">Reference proteome</keyword>
<proteinExistence type="predicted"/>
<dbReference type="OrthoDB" id="6581673at2759"/>
<sequence length="667" mass="76500">MNNNVTEQSDTSVVLDTNLYDRDPAKGVNIAYKLLSLNTGPYQPINIEFLSHNGRKFLQRWYNIYNWLEYSPSTHSAYCFNCRAFPPNNSDSSFIDGGFCTWSKATFAFNKHEKSLSHKHSTLKVNSYKASFISGSVADKVDNHHQHELAENRMYLSNLLDSLLFCGRQGIGIRGHREDESSLNKGNYLELLNLRAKDNTIINRFFIEKEKTFRYVSVPYTNMFLNYMGKNIKDSIINDIQQAIIFSIIVDETQDLARHEQVSVCVRYVSKTLEPHEVFLGFYRTASTDGESLTTLIKEVILSNGLSINNIRGQCYDGAASMRGSYSGVQARIRDENKLAVYVHCYAHILNLCLVDLSKVIPHVRNTFGTLQSLYSFIGASSKRYSIFEQIMLETSSNGKNKLKSLSDTRWNCRIESIKAVIKTLPVILKTLQTISENDSLHGSDASSLLNNIQTFQFVFCLYTLNKIMEQTNILSKYLQSPSINYTTVNIMSQKIIDELNEYRSENAFNEIWKITQEIVNSYDFLSPKMPRKRSLPVKKIGGGSIHPEFTDVKDFYRIEMYYLILDTITQAIKDKFNENDLKILNSINNILVNKNPDLSDIQEVSAVYRFDVNELKSEIIIFNRMFISLKKEVNFENKLAYIKKVEVGSGFPILVDVFKLFLTIPM</sequence>
<dbReference type="Proteomes" id="UP000478052">
    <property type="component" value="Unassembled WGS sequence"/>
</dbReference>
<dbReference type="PANTHER" id="PTHR45749:SF21">
    <property type="entry name" value="DUF4371 DOMAIN-CONTAINING PROTEIN"/>
    <property type="match status" value="1"/>
</dbReference>
<dbReference type="SUPFAM" id="SSF53098">
    <property type="entry name" value="Ribonuclease H-like"/>
    <property type="match status" value="1"/>
</dbReference>
<dbReference type="SMART" id="SM00597">
    <property type="entry name" value="ZnF_TTF"/>
    <property type="match status" value="1"/>
</dbReference>
<evidence type="ECO:0000259" key="1">
    <source>
        <dbReference type="SMART" id="SM00597"/>
    </source>
</evidence>
<evidence type="ECO:0000313" key="2">
    <source>
        <dbReference type="EMBL" id="KAF0703597.1"/>
    </source>
</evidence>
<evidence type="ECO:0000313" key="3">
    <source>
        <dbReference type="Proteomes" id="UP000478052"/>
    </source>
</evidence>
<feature type="domain" description="TTF-type" evidence="1">
    <location>
        <begin position="53"/>
        <end position="143"/>
    </location>
</feature>
<comment type="caution">
    <text evidence="2">The sequence shown here is derived from an EMBL/GenBank/DDBJ whole genome shotgun (WGS) entry which is preliminary data.</text>
</comment>
<accession>A0A6G0VNM3</accession>
<dbReference type="EMBL" id="VUJU01013821">
    <property type="protein sequence ID" value="KAF0703597.1"/>
    <property type="molecule type" value="Genomic_DNA"/>
</dbReference>
<dbReference type="InterPro" id="IPR006580">
    <property type="entry name" value="Znf_TTF"/>
</dbReference>
<dbReference type="Pfam" id="PF14291">
    <property type="entry name" value="DUF4371"/>
    <property type="match status" value="1"/>
</dbReference>
<dbReference type="InterPro" id="IPR012337">
    <property type="entry name" value="RNaseH-like_sf"/>
</dbReference>
<dbReference type="PANTHER" id="PTHR45749">
    <property type="match status" value="1"/>
</dbReference>
<name>A0A6G0VNM3_APHCR</name>
<protein>
    <submittedName>
        <fullName evidence="2">Zinc finger MYM-type protein 1-like</fullName>
    </submittedName>
</protein>
<organism evidence="2 3">
    <name type="scientific">Aphis craccivora</name>
    <name type="common">Cowpea aphid</name>
    <dbReference type="NCBI Taxonomy" id="307492"/>
    <lineage>
        <taxon>Eukaryota</taxon>
        <taxon>Metazoa</taxon>
        <taxon>Ecdysozoa</taxon>
        <taxon>Arthropoda</taxon>
        <taxon>Hexapoda</taxon>
        <taxon>Insecta</taxon>
        <taxon>Pterygota</taxon>
        <taxon>Neoptera</taxon>
        <taxon>Paraneoptera</taxon>
        <taxon>Hemiptera</taxon>
        <taxon>Sternorrhyncha</taxon>
        <taxon>Aphidomorpha</taxon>
        <taxon>Aphidoidea</taxon>
        <taxon>Aphididae</taxon>
        <taxon>Aphidini</taxon>
        <taxon>Aphis</taxon>
        <taxon>Aphis</taxon>
    </lineage>
</organism>
<feature type="non-terminal residue" evidence="2">
    <location>
        <position position="667"/>
    </location>
</feature>
<gene>
    <name evidence="2" type="ORF">FWK35_00037643</name>
</gene>